<proteinExistence type="predicted"/>
<dbReference type="OrthoDB" id="10463585at2759"/>
<evidence type="ECO:0000313" key="4">
    <source>
        <dbReference type="Proteomes" id="UP000249757"/>
    </source>
</evidence>
<organism evidence="3 4">
    <name type="scientific">Pyrenophora tritici-repentis</name>
    <dbReference type="NCBI Taxonomy" id="45151"/>
    <lineage>
        <taxon>Eukaryota</taxon>
        <taxon>Fungi</taxon>
        <taxon>Dikarya</taxon>
        <taxon>Ascomycota</taxon>
        <taxon>Pezizomycotina</taxon>
        <taxon>Dothideomycetes</taxon>
        <taxon>Pleosporomycetidae</taxon>
        <taxon>Pleosporales</taxon>
        <taxon>Pleosporineae</taxon>
        <taxon>Pleosporaceae</taxon>
        <taxon>Pyrenophora</taxon>
    </lineage>
</organism>
<dbReference type="Proteomes" id="UP000249757">
    <property type="component" value="Unassembled WGS sequence"/>
</dbReference>
<accession>A0A2W1FUQ3</accession>
<dbReference type="EMBL" id="NQIK02000006">
    <property type="protein sequence ID" value="KAF7569807.1"/>
    <property type="molecule type" value="Genomic_DNA"/>
</dbReference>
<sequence length="199" mass="22047">MAASNSSMEGNDSILYISNMIWKDSFMQFSPTRFDSLKIVKSKVVDFLAYLHGNLTQAKQAISSAQTCEDQAKDRLKKMYLELLRLKSTKGLDQTTKSALSTFGKDIEKILQDLSDANLHLHCATGYVTSADDTTQPHHHNDTEGQNSQDNKNSKDDAKAGRKRKVTDDESDGAKKGKHKRLNLSLRHGKGVGDDDVTG</sequence>
<dbReference type="Proteomes" id="UP000245464">
    <property type="component" value="Chromosome 6"/>
</dbReference>
<feature type="compositionally biased region" description="Basic residues" evidence="1">
    <location>
        <begin position="176"/>
        <end position="190"/>
    </location>
</feature>
<reference evidence="3" key="3">
    <citation type="journal article" date="2022" name="bioRxiv">
        <title>A global pangenome for the wheat fungal pathogen Pyrenophora tritici-repentis and prediction of effector protein structural homology.</title>
        <authorList>
            <person name="Moolhuijzen P."/>
            <person name="See P.T."/>
            <person name="Shi G."/>
            <person name="Powell H.R."/>
            <person name="Cockram J."/>
            <person name="Jorgensen L.N."/>
            <person name="Benslimane H."/>
            <person name="Strelkov S.E."/>
            <person name="Turner J."/>
            <person name="Liu Z."/>
            <person name="Moffat C.S."/>
        </authorList>
    </citation>
    <scope>NUCLEOTIDE SEQUENCE</scope>
    <source>
        <strain evidence="3">86-124</strain>
    </source>
</reference>
<dbReference type="EMBL" id="NRDI02000021">
    <property type="protein sequence ID" value="KAI1509303.1"/>
    <property type="molecule type" value="Genomic_DNA"/>
</dbReference>
<feature type="compositionally biased region" description="Basic and acidic residues" evidence="1">
    <location>
        <begin position="152"/>
        <end position="175"/>
    </location>
</feature>
<name>A0A2W1FUQ3_9PLEO</name>
<keyword evidence="4" id="KW-1185">Reference proteome</keyword>
<evidence type="ECO:0000313" key="2">
    <source>
        <dbReference type="EMBL" id="KAF7569807.1"/>
    </source>
</evidence>
<reference evidence="2" key="1">
    <citation type="journal article" date="2018" name="BMC Genomics">
        <title>Comparative genomics of the wheat fungal pathogen Pyrenophora tritici-repentis reveals chromosomal variations and genome plasticity.</title>
        <authorList>
            <person name="Moolhuijzen P."/>
            <person name="See P.T."/>
            <person name="Hane J.K."/>
            <person name="Shi G."/>
            <person name="Liu Z."/>
            <person name="Oliver R.P."/>
            <person name="Moffat C.S."/>
        </authorList>
    </citation>
    <scope>NUCLEOTIDE SEQUENCE [LARGE SCALE GENOMIC DNA]</scope>
    <source>
        <strain evidence="2">M4</strain>
    </source>
</reference>
<comment type="caution">
    <text evidence="3">The sequence shown here is derived from an EMBL/GenBank/DDBJ whole genome shotgun (WGS) entry which is preliminary data.</text>
</comment>
<reference evidence="3" key="2">
    <citation type="submission" date="2021-05" db="EMBL/GenBank/DDBJ databases">
        <authorList>
            <person name="Moolhuijzen P.M."/>
            <person name="Moffat C.S."/>
        </authorList>
    </citation>
    <scope>NUCLEOTIDE SEQUENCE</scope>
    <source>
        <strain evidence="3">86-124</strain>
    </source>
</reference>
<dbReference type="AlphaFoldDB" id="A0A2W1FUQ3"/>
<evidence type="ECO:0000313" key="3">
    <source>
        <dbReference type="EMBL" id="KAI1509303.1"/>
    </source>
</evidence>
<gene>
    <name evidence="3" type="ORF">Ptr86124_011843</name>
    <name evidence="2" type="ORF">PtrM4_122220</name>
</gene>
<evidence type="ECO:0000256" key="1">
    <source>
        <dbReference type="SAM" id="MobiDB-lite"/>
    </source>
</evidence>
<reference evidence="4" key="4">
    <citation type="journal article" date="2022" name="Microb. Genom.">
        <title>A global pangenome for the wheat fungal pathogen Pyrenophora tritici-repentis and prediction of effector protein structural homology.</title>
        <authorList>
            <person name="Moolhuijzen P.M."/>
            <person name="See P.T."/>
            <person name="Shi G."/>
            <person name="Powell H.R."/>
            <person name="Cockram J."/>
            <person name="Jorgensen L.N."/>
            <person name="Benslimane H."/>
            <person name="Strelkov S.E."/>
            <person name="Turner J."/>
            <person name="Liu Z."/>
            <person name="Moffat C.S."/>
        </authorList>
    </citation>
    <scope>NUCLEOTIDE SEQUENCE [LARGE SCALE GENOMIC DNA]</scope>
</reference>
<protein>
    <submittedName>
        <fullName evidence="3">Uncharacterized protein</fullName>
    </submittedName>
</protein>
<feature type="region of interest" description="Disordered" evidence="1">
    <location>
        <begin position="131"/>
        <end position="199"/>
    </location>
</feature>